<evidence type="ECO:0008006" key="4">
    <source>
        <dbReference type="Google" id="ProtNLM"/>
    </source>
</evidence>
<accession>A0ABT3CKU0</accession>
<organism evidence="2 3">
    <name type="scientific">Mycolicibacterium komossense</name>
    <dbReference type="NCBI Taxonomy" id="1779"/>
    <lineage>
        <taxon>Bacteria</taxon>
        <taxon>Bacillati</taxon>
        <taxon>Actinomycetota</taxon>
        <taxon>Actinomycetes</taxon>
        <taxon>Mycobacteriales</taxon>
        <taxon>Mycobacteriaceae</taxon>
        <taxon>Mycolicibacterium</taxon>
    </lineage>
</organism>
<protein>
    <recommendedName>
        <fullName evidence="4">DUF732 domain-containing protein</fullName>
    </recommendedName>
</protein>
<comment type="caution">
    <text evidence="2">The sequence shown here is derived from an EMBL/GenBank/DDBJ whole genome shotgun (WGS) entry which is preliminary data.</text>
</comment>
<proteinExistence type="predicted"/>
<feature type="compositionally biased region" description="Pro residues" evidence="1">
    <location>
        <begin position="226"/>
        <end position="251"/>
    </location>
</feature>
<dbReference type="Proteomes" id="UP001526201">
    <property type="component" value="Unassembled WGS sequence"/>
</dbReference>
<feature type="compositionally biased region" description="Gly residues" evidence="1">
    <location>
        <begin position="260"/>
        <end position="272"/>
    </location>
</feature>
<keyword evidence="3" id="KW-1185">Reference proteome</keyword>
<feature type="compositionally biased region" description="Low complexity" evidence="1">
    <location>
        <begin position="208"/>
        <end position="225"/>
    </location>
</feature>
<name>A0ABT3CKU0_9MYCO</name>
<dbReference type="RefSeq" id="WP_264071129.1">
    <property type="nucleotide sequence ID" value="NZ_JACKTY010000047.1"/>
</dbReference>
<reference evidence="2 3" key="1">
    <citation type="journal article" date="2022" name="BMC Genomics">
        <title>Comparative genome analysis of mycobacteria focusing on tRNA and non-coding RNA.</title>
        <authorList>
            <person name="Behra P.R.K."/>
            <person name="Pettersson B.M.F."/>
            <person name="Ramesh M."/>
            <person name="Das S."/>
            <person name="Dasgupta S."/>
            <person name="Kirsebom L.A."/>
        </authorList>
    </citation>
    <scope>NUCLEOTIDE SEQUENCE [LARGE SCALE GENOMIC DNA]</scope>
    <source>
        <strain evidence="2 3">DSM 44078</strain>
    </source>
</reference>
<evidence type="ECO:0000256" key="1">
    <source>
        <dbReference type="SAM" id="MobiDB-lite"/>
    </source>
</evidence>
<evidence type="ECO:0000313" key="2">
    <source>
        <dbReference type="EMBL" id="MCV7229861.1"/>
    </source>
</evidence>
<feature type="region of interest" description="Disordered" evidence="1">
    <location>
        <begin position="197"/>
        <end position="323"/>
    </location>
</feature>
<sequence length="323" mass="33398">MLRADPRPWLHRARWRTTLWWRSGSIRQRFRRKLVVFSLPIALLLIAATVKIITVLLVGSSAVDDFAHHDIDALRSDLDTLGTFNVIEPQKLSFAQGDLAVLEGRLDDAEHSFTTALDGVAAADSCPVRINLELVRETQGDLAARGGDKVGAEQRYNSALEVVKAAPPQCFSGNTDPDPDRRHIREDAAARLKAKITSLHQPPPPPSSLATPTPTAPSPSLAPTTLPAPPPPGAGAPPTAAPSPPPPPPGSGPGDAPVFGPGGGDGGGGGSGALNDVDPDRLASSGNSPAPGHRLGTGTGDPLDRLQDALGNADATGGSRDAG</sequence>
<dbReference type="EMBL" id="JACKTY010000047">
    <property type="protein sequence ID" value="MCV7229861.1"/>
    <property type="molecule type" value="Genomic_DNA"/>
</dbReference>
<evidence type="ECO:0000313" key="3">
    <source>
        <dbReference type="Proteomes" id="UP001526201"/>
    </source>
</evidence>
<gene>
    <name evidence="2" type="ORF">H7J73_28020</name>
</gene>